<accession>A0A644X432</accession>
<sequence>MMVLPFFFYICIDKLSKPLDADSVWFGSFFTPVPSGFNTHKLHIRKHIYNIVLNKVKIVSGFFPRRTKGYFKTRLKSIE</sequence>
<comment type="caution">
    <text evidence="1">The sequence shown here is derived from an EMBL/GenBank/DDBJ whole genome shotgun (WGS) entry which is preliminary data.</text>
</comment>
<dbReference type="AlphaFoldDB" id="A0A644X432"/>
<proteinExistence type="predicted"/>
<name>A0A644X432_9ZZZZ</name>
<organism evidence="1">
    <name type="scientific">bioreactor metagenome</name>
    <dbReference type="NCBI Taxonomy" id="1076179"/>
    <lineage>
        <taxon>unclassified sequences</taxon>
        <taxon>metagenomes</taxon>
        <taxon>ecological metagenomes</taxon>
    </lineage>
</organism>
<protein>
    <submittedName>
        <fullName evidence="1">Uncharacterized protein</fullName>
    </submittedName>
</protein>
<dbReference type="EMBL" id="VSSQ01001732">
    <property type="protein sequence ID" value="MPM10717.1"/>
    <property type="molecule type" value="Genomic_DNA"/>
</dbReference>
<gene>
    <name evidence="1" type="ORF">SDC9_57051</name>
</gene>
<reference evidence="1" key="1">
    <citation type="submission" date="2019-08" db="EMBL/GenBank/DDBJ databases">
        <authorList>
            <person name="Kucharzyk K."/>
            <person name="Murdoch R.W."/>
            <person name="Higgins S."/>
            <person name="Loffler F."/>
        </authorList>
    </citation>
    <scope>NUCLEOTIDE SEQUENCE</scope>
</reference>
<evidence type="ECO:0000313" key="1">
    <source>
        <dbReference type="EMBL" id="MPM10717.1"/>
    </source>
</evidence>